<reference evidence="1 2" key="1">
    <citation type="submission" date="2014-07" db="EMBL/GenBank/DDBJ databases">
        <title>Draft genome sequence of Thalassospira profundimaris 35.</title>
        <authorList>
            <person name="Lai Q."/>
            <person name="Shao Z."/>
        </authorList>
    </citation>
    <scope>NUCLEOTIDE SEQUENCE [LARGE SCALE GENOMIC DNA]</scope>
    <source>
        <strain evidence="1 2">35</strain>
    </source>
</reference>
<dbReference type="EMBL" id="JPWF01000015">
    <property type="protein sequence ID" value="RCK32358.1"/>
    <property type="molecule type" value="Genomic_DNA"/>
</dbReference>
<dbReference type="RefSeq" id="WP_114103806.1">
    <property type="nucleotide sequence ID" value="NZ_JPWF01000015.1"/>
</dbReference>
<dbReference type="PRINTS" id="PR01490">
    <property type="entry name" value="RTXTOXIND"/>
</dbReference>
<dbReference type="Proteomes" id="UP000253226">
    <property type="component" value="Unassembled WGS sequence"/>
</dbReference>
<dbReference type="AlphaFoldDB" id="A0A367W036"/>
<evidence type="ECO:0000313" key="1">
    <source>
        <dbReference type="EMBL" id="RCK32358.1"/>
    </source>
</evidence>
<dbReference type="OrthoDB" id="9810980at2"/>
<gene>
    <name evidence="1" type="ORF">TH19_18860</name>
</gene>
<evidence type="ECO:0000313" key="2">
    <source>
        <dbReference type="Proteomes" id="UP000253226"/>
    </source>
</evidence>
<sequence length="67" mass="7239">MRAPVSGTIRQLAVHTVRGVVSPAECLMVVPDDVELKAVAKVQNKDAGFVAIEQEAVIKIDSFSFTR</sequence>
<name>A0A367W036_9PROT</name>
<organism evidence="1 2">
    <name type="scientific">Thalassospira profundimaris</name>
    <dbReference type="NCBI Taxonomy" id="502049"/>
    <lineage>
        <taxon>Bacteria</taxon>
        <taxon>Pseudomonadati</taxon>
        <taxon>Pseudomonadota</taxon>
        <taxon>Alphaproteobacteria</taxon>
        <taxon>Rhodospirillales</taxon>
        <taxon>Thalassospiraceae</taxon>
        <taxon>Thalassospira</taxon>
    </lineage>
</organism>
<comment type="caution">
    <text evidence="1">The sequence shown here is derived from an EMBL/GenBank/DDBJ whole genome shotgun (WGS) entry which is preliminary data.</text>
</comment>
<accession>A0A367W036</accession>
<protein>
    <submittedName>
        <fullName evidence="1">Uncharacterized protein</fullName>
    </submittedName>
</protein>
<proteinExistence type="predicted"/>